<organism evidence="2">
    <name type="scientific">Chromera velia CCMP2878</name>
    <dbReference type="NCBI Taxonomy" id="1169474"/>
    <lineage>
        <taxon>Eukaryota</taxon>
        <taxon>Sar</taxon>
        <taxon>Alveolata</taxon>
        <taxon>Colpodellida</taxon>
        <taxon>Chromeraceae</taxon>
        <taxon>Chromera</taxon>
    </lineage>
</organism>
<protein>
    <submittedName>
        <fullName evidence="2">Uncharacterized protein</fullName>
    </submittedName>
</protein>
<feature type="compositionally biased region" description="Basic and acidic residues" evidence="1">
    <location>
        <begin position="285"/>
        <end position="295"/>
    </location>
</feature>
<feature type="region of interest" description="Disordered" evidence="1">
    <location>
        <begin position="257"/>
        <end position="320"/>
    </location>
</feature>
<gene>
    <name evidence="2" type="ORF">Cvel_14891</name>
</gene>
<reference evidence="2" key="1">
    <citation type="submission" date="2014-11" db="EMBL/GenBank/DDBJ databases">
        <authorList>
            <person name="Otto D Thomas"/>
            <person name="Naeem Raeece"/>
        </authorList>
    </citation>
    <scope>NUCLEOTIDE SEQUENCE</scope>
</reference>
<accession>A0A0G4F3D9</accession>
<feature type="compositionally biased region" description="Basic and acidic residues" evidence="1">
    <location>
        <begin position="263"/>
        <end position="273"/>
    </location>
</feature>
<dbReference type="EMBL" id="CDMZ01000085">
    <property type="protein sequence ID" value="CEM06333.1"/>
    <property type="molecule type" value="Genomic_DNA"/>
</dbReference>
<evidence type="ECO:0000256" key="1">
    <source>
        <dbReference type="SAM" id="MobiDB-lite"/>
    </source>
</evidence>
<dbReference type="AlphaFoldDB" id="A0A0G4F3D9"/>
<sequence length="749" mass="81787">MLELPDCFSKLVEEREERGSDEYEAAKNLCLEWFRKAPVQDFPRILELCKTHLLPHLSASPDVKSFCADIVQEFFETAQSFLEDEVLGVQDATGWKALLFDLSTQITDACSPKEVYLGWIGSANSALIKDLDLKYFALHALIRSVNRIKRIRAKFLPGAVAVILHQLESPELISPPRQTTDGASPPLSAQSRLLEETYKLCKVMFEETATPQEEDEHLVAPYTVAAFIAKVLQQHVPLFPLQVSFPSHFSPADLAKRLQQQQRDGDAERELKKSAPSPEAPAVSQEKERDSREAVNGEGSHPHPPSSSSPPKMHSSPSKLVENDRHILLATRVPLERSNDGTSAPVVPPLPETLVAPEAKRAEALIAEMVDMYASVYPKFLHSIQHIHTLDPTTDLGGAVEVTPLAVALVVFLHGVVKMLPKHFPPIVSSQQIITVRYKAVAVLLANAQAALSSGSTVVAQALTVKASALFALTSPYVWLCKQQQPEAFATLHRLTFNPKLLVLRFGETIALTPDLSESLRQSLFKHLAFLISSFDTVPSLQLCGHILRRTKIDALAAAVFGIGREVWVQFARLQNQQRPSEEQGGKEEGKEKLKEKEKEAAMSGKLLVEILAPVLTGEIRITDGCDSLVASLNFVKLLLSSPEFELFRPALLSAPLTEQGQTLQDATSKLGERVDMEMGFLKAGSVGVSGAGGRSGGANGQGGGAVGGQNAFQEMEATRLSFVAFVLSDVRKLLQTLHQPKTRSSSGG</sequence>
<feature type="compositionally biased region" description="Low complexity" evidence="1">
    <location>
        <begin position="309"/>
        <end position="319"/>
    </location>
</feature>
<proteinExistence type="predicted"/>
<dbReference type="VEuPathDB" id="CryptoDB:Cvel_14891"/>
<evidence type="ECO:0000313" key="2">
    <source>
        <dbReference type="EMBL" id="CEM06333.1"/>
    </source>
</evidence>
<name>A0A0G4F3D9_9ALVE</name>